<organism evidence="4 5">
    <name type="scientific">Prymnesium parvum</name>
    <name type="common">Toxic golden alga</name>
    <dbReference type="NCBI Taxonomy" id="97485"/>
    <lineage>
        <taxon>Eukaryota</taxon>
        <taxon>Haptista</taxon>
        <taxon>Haptophyta</taxon>
        <taxon>Prymnesiophyceae</taxon>
        <taxon>Prymnesiales</taxon>
        <taxon>Prymnesiaceae</taxon>
        <taxon>Prymnesium</taxon>
    </lineage>
</organism>
<evidence type="ECO:0000256" key="3">
    <source>
        <dbReference type="SAM" id="SignalP"/>
    </source>
</evidence>
<gene>
    <name evidence="4" type="ORF">AB1Y20_022118</name>
</gene>
<dbReference type="EMBL" id="JBGBPQ010000008">
    <property type="protein sequence ID" value="KAL1520542.1"/>
    <property type="molecule type" value="Genomic_DNA"/>
</dbReference>
<protein>
    <submittedName>
        <fullName evidence="4">Uncharacterized protein</fullName>
    </submittedName>
</protein>
<reference evidence="4 5" key="1">
    <citation type="journal article" date="2024" name="Science">
        <title>Giant polyketide synthase enzymes in the biosynthesis of giant marine polyether toxins.</title>
        <authorList>
            <person name="Fallon T.R."/>
            <person name="Shende V.V."/>
            <person name="Wierzbicki I.H."/>
            <person name="Pendleton A.L."/>
            <person name="Watervoot N.F."/>
            <person name="Auber R.P."/>
            <person name="Gonzalez D.J."/>
            <person name="Wisecaver J.H."/>
            <person name="Moore B.S."/>
        </authorList>
    </citation>
    <scope>NUCLEOTIDE SEQUENCE [LARGE SCALE GENOMIC DNA]</scope>
    <source>
        <strain evidence="4 5">12B1</strain>
    </source>
</reference>
<evidence type="ECO:0000313" key="5">
    <source>
        <dbReference type="Proteomes" id="UP001515480"/>
    </source>
</evidence>
<feature type="chain" id="PRO_5044306184" evidence="3">
    <location>
        <begin position="27"/>
        <end position="375"/>
    </location>
</feature>
<comment type="caution">
    <text evidence="4">The sequence shown here is derived from an EMBL/GenBank/DDBJ whole genome shotgun (WGS) entry which is preliminary data.</text>
</comment>
<dbReference type="AlphaFoldDB" id="A0AB34JH02"/>
<sequence>MATSRAIPRAWRLACLFLARTPGVHAQTCAGGSQDLTGFELTTTVAYNNLHSVLSMNLPNCTSDCDAPTSVKFLTSGDQCCTGAAASSQGGSLSTIDGVPNSVRILLPKGGYKICVAMRRVPSSDSAYTFLSTQVLEVVDVLPTPPPPLTPPPSPPVTPPSSPLAPPSHPPPSPPASPPPLAPPIFKSRTGTGLDSCLSGSGDGCLTIGTLVIIVAVAVGVLVLGCCCRPVVRFFIKTGITPSKLAQGLEAIRQVPDNVATTYRAKAVAEGTATSWLRRNSLILSGVCIVVVFTGIAVFLIILVAQSSDNPASPPPPLPPAFPSPYSPPLPWSPPSPPTPFTPPVPPGSPPLPPLLPSPPVAPGSPNLPNASLSS</sequence>
<evidence type="ECO:0000313" key="4">
    <source>
        <dbReference type="EMBL" id="KAL1520542.1"/>
    </source>
</evidence>
<dbReference type="Proteomes" id="UP001515480">
    <property type="component" value="Unassembled WGS sequence"/>
</dbReference>
<evidence type="ECO:0000256" key="1">
    <source>
        <dbReference type="SAM" id="MobiDB-lite"/>
    </source>
</evidence>
<feature type="region of interest" description="Disordered" evidence="1">
    <location>
        <begin position="146"/>
        <end position="185"/>
    </location>
</feature>
<feature type="region of interest" description="Disordered" evidence="1">
    <location>
        <begin position="313"/>
        <end position="375"/>
    </location>
</feature>
<feature type="compositionally biased region" description="Pro residues" evidence="1">
    <location>
        <begin position="313"/>
        <end position="363"/>
    </location>
</feature>
<proteinExistence type="predicted"/>
<keyword evidence="5" id="KW-1185">Reference proteome</keyword>
<feature type="transmembrane region" description="Helical" evidence="2">
    <location>
        <begin position="282"/>
        <end position="305"/>
    </location>
</feature>
<evidence type="ECO:0000256" key="2">
    <source>
        <dbReference type="SAM" id="Phobius"/>
    </source>
</evidence>
<keyword evidence="3" id="KW-0732">Signal</keyword>
<name>A0AB34JH02_PRYPA</name>
<keyword evidence="2" id="KW-0472">Membrane</keyword>
<keyword evidence="2" id="KW-1133">Transmembrane helix</keyword>
<feature type="signal peptide" evidence="3">
    <location>
        <begin position="1"/>
        <end position="26"/>
    </location>
</feature>
<accession>A0AB34JH02</accession>
<keyword evidence="2" id="KW-0812">Transmembrane</keyword>
<feature type="compositionally biased region" description="Pro residues" evidence="1">
    <location>
        <begin position="146"/>
        <end position="183"/>
    </location>
</feature>
<feature type="transmembrane region" description="Helical" evidence="2">
    <location>
        <begin position="206"/>
        <end position="227"/>
    </location>
</feature>